<sequence length="403" mass="42880">MPETTPTITKDVVFDALRRVKGPDLESDIVTQKLVSDPIISNGKVIVSITVPAEAAAHLEPLRQAAEKVISDLPGVERAMVALTAERRPGQGMVQNAMPQTAASRSAPPRPQSAPQQPAQPQRAPGQAPQQPQKAGVPGVKAIIAVASGKGGVGKSTTAVNLALGLKANGLQVGILDADIYGPSLPRLMGIKGKPESVSERILKPMEGYGLKVMSMGFLVEEETPMIWRGPMVMSALTQMLREVAWGELDTLVVDMPPGTGDAQLTMAQQVPLAGAVIVSTPQDLALIDARKGLNMFNKVNVPVLGIVENMSYFLCPHCGERSDIFGHGGAEHEAERIGVPFLGAVPLHMDIRETSDQGRPIVASEPQSEHARIYRHIADAVVKRLNVEKAAGVRQAPRVVVE</sequence>
<proteinExistence type="inferred from homology"/>
<dbReference type="Proteomes" id="UP000199347">
    <property type="component" value="Unassembled WGS sequence"/>
</dbReference>
<dbReference type="AlphaFoldDB" id="A0A1G5MKI9"/>
<dbReference type="HAMAP" id="MF_02040">
    <property type="entry name" value="Mrp_NBP35"/>
    <property type="match status" value="1"/>
</dbReference>
<dbReference type="SUPFAM" id="SSF52540">
    <property type="entry name" value="P-loop containing nucleoside triphosphate hydrolases"/>
    <property type="match status" value="1"/>
</dbReference>
<comment type="function">
    <text evidence="9">Binds and transfers iron-sulfur (Fe-S) clusters to target apoproteins. Can hydrolyze ATP.</text>
</comment>
<keyword evidence="7 9" id="KW-0408">Iron</keyword>
<evidence type="ECO:0000259" key="11">
    <source>
        <dbReference type="Pfam" id="PF01883"/>
    </source>
</evidence>
<evidence type="ECO:0000256" key="10">
    <source>
        <dbReference type="SAM" id="MobiDB-lite"/>
    </source>
</evidence>
<evidence type="ECO:0000313" key="13">
    <source>
        <dbReference type="Proteomes" id="UP000199347"/>
    </source>
</evidence>
<evidence type="ECO:0000256" key="9">
    <source>
        <dbReference type="HAMAP-Rule" id="MF_02040"/>
    </source>
</evidence>
<dbReference type="EMBL" id="FMVW01000001">
    <property type="protein sequence ID" value="SCZ25673.1"/>
    <property type="molecule type" value="Genomic_DNA"/>
</dbReference>
<dbReference type="InterPro" id="IPR033756">
    <property type="entry name" value="YlxH/NBP35"/>
</dbReference>
<dbReference type="PANTHER" id="PTHR42961:SF2">
    <property type="entry name" value="IRON-SULFUR PROTEIN NUBPL"/>
    <property type="match status" value="1"/>
</dbReference>
<dbReference type="STRING" id="1120955.SAMN03080610_00820"/>
<evidence type="ECO:0000256" key="6">
    <source>
        <dbReference type="ARBA" id="ARBA00022946"/>
    </source>
</evidence>
<dbReference type="GO" id="GO:0140663">
    <property type="term" value="F:ATP-dependent FeS chaperone activity"/>
    <property type="evidence" value="ECO:0007669"/>
    <property type="project" value="InterPro"/>
</dbReference>
<comment type="similarity">
    <text evidence="9">Belongs to the Mrp/NBP35 ATP-binding proteins family.</text>
</comment>
<keyword evidence="6" id="KW-0809">Transit peptide</keyword>
<dbReference type="PANTHER" id="PTHR42961">
    <property type="entry name" value="IRON-SULFUR PROTEIN NUBPL"/>
    <property type="match status" value="1"/>
</dbReference>
<keyword evidence="9" id="KW-0378">Hydrolase</keyword>
<evidence type="ECO:0000256" key="1">
    <source>
        <dbReference type="ARBA" id="ARBA00001966"/>
    </source>
</evidence>
<dbReference type="RefSeq" id="WP_092809743.1">
    <property type="nucleotide sequence ID" value="NZ_FMVW01000001.1"/>
</dbReference>
<evidence type="ECO:0000256" key="3">
    <source>
        <dbReference type="ARBA" id="ARBA00022723"/>
    </source>
</evidence>
<dbReference type="GO" id="GO:0051539">
    <property type="term" value="F:4 iron, 4 sulfur cluster binding"/>
    <property type="evidence" value="ECO:0007669"/>
    <property type="project" value="UniProtKB-KW"/>
</dbReference>
<evidence type="ECO:0000256" key="8">
    <source>
        <dbReference type="ARBA" id="ARBA00023014"/>
    </source>
</evidence>
<feature type="compositionally biased region" description="Low complexity" evidence="10">
    <location>
        <begin position="99"/>
        <end position="133"/>
    </location>
</feature>
<keyword evidence="13" id="KW-1185">Reference proteome</keyword>
<dbReference type="Gene3D" id="3.30.300.130">
    <property type="entry name" value="Fe-S cluster assembly (FSCA)"/>
    <property type="match status" value="1"/>
</dbReference>
<dbReference type="GO" id="GO:0016226">
    <property type="term" value="P:iron-sulfur cluster assembly"/>
    <property type="evidence" value="ECO:0007669"/>
    <property type="project" value="InterPro"/>
</dbReference>
<keyword evidence="2" id="KW-0004">4Fe-4S</keyword>
<dbReference type="Gene3D" id="3.40.50.300">
    <property type="entry name" value="P-loop containing nucleotide triphosphate hydrolases"/>
    <property type="match status" value="1"/>
</dbReference>
<keyword evidence="5 9" id="KW-0067">ATP-binding</keyword>
<dbReference type="InterPro" id="IPR019591">
    <property type="entry name" value="Mrp/NBP35_ATP-bd"/>
</dbReference>
<dbReference type="InterPro" id="IPR027417">
    <property type="entry name" value="P-loop_NTPase"/>
</dbReference>
<name>A0A1G5MKI9_AFIMA</name>
<dbReference type="SUPFAM" id="SSF117916">
    <property type="entry name" value="Fe-S cluster assembly (FSCA) domain-like"/>
    <property type="match status" value="1"/>
</dbReference>
<protein>
    <recommendedName>
        <fullName evidence="9">Iron-sulfur cluster carrier protein</fullName>
    </recommendedName>
</protein>
<reference evidence="12 13" key="1">
    <citation type="submission" date="2016-10" db="EMBL/GenBank/DDBJ databases">
        <authorList>
            <person name="de Groot N.N."/>
        </authorList>
    </citation>
    <scope>NUCLEOTIDE SEQUENCE [LARGE SCALE GENOMIC DNA]</scope>
    <source>
        <strain evidence="12 13">DSM 2698</strain>
    </source>
</reference>
<comment type="subunit">
    <text evidence="9">Homodimer.</text>
</comment>
<evidence type="ECO:0000256" key="7">
    <source>
        <dbReference type="ARBA" id="ARBA00023004"/>
    </source>
</evidence>
<dbReference type="OrthoDB" id="9809679at2"/>
<dbReference type="GO" id="GO:0032981">
    <property type="term" value="P:mitochondrial respiratory chain complex I assembly"/>
    <property type="evidence" value="ECO:0007669"/>
    <property type="project" value="UniProtKB-ARBA"/>
</dbReference>
<dbReference type="GO" id="GO:0005524">
    <property type="term" value="F:ATP binding"/>
    <property type="evidence" value="ECO:0007669"/>
    <property type="project" value="UniProtKB-UniRule"/>
</dbReference>
<dbReference type="NCBIfam" id="NF008669">
    <property type="entry name" value="PRK11670.1"/>
    <property type="match status" value="1"/>
</dbReference>
<dbReference type="CDD" id="cd02037">
    <property type="entry name" value="Mrp_NBP35"/>
    <property type="match status" value="1"/>
</dbReference>
<gene>
    <name evidence="12" type="ORF">SAMN03080610_00820</name>
</gene>
<keyword evidence="4 9" id="KW-0547">Nucleotide-binding</keyword>
<evidence type="ECO:0000256" key="5">
    <source>
        <dbReference type="ARBA" id="ARBA00022840"/>
    </source>
</evidence>
<comment type="cofactor">
    <cofactor evidence="1">
        <name>[4Fe-4S] cluster</name>
        <dbReference type="ChEBI" id="CHEBI:49883"/>
    </cofactor>
</comment>
<evidence type="ECO:0000313" key="12">
    <source>
        <dbReference type="EMBL" id="SCZ25673.1"/>
    </source>
</evidence>
<dbReference type="GO" id="GO:0016887">
    <property type="term" value="F:ATP hydrolysis activity"/>
    <property type="evidence" value="ECO:0007669"/>
    <property type="project" value="UniProtKB-UniRule"/>
</dbReference>
<dbReference type="InterPro" id="IPR044304">
    <property type="entry name" value="NUBPL-like"/>
</dbReference>
<dbReference type="FunFam" id="3.40.50.300:FF:000709">
    <property type="entry name" value="Iron-sulfur protein NUBPL isoform X1"/>
    <property type="match status" value="1"/>
</dbReference>
<feature type="region of interest" description="Disordered" evidence="10">
    <location>
        <begin position="87"/>
        <end position="135"/>
    </location>
</feature>
<organism evidence="12 13">
    <name type="scientific">Afifella marina DSM 2698</name>
    <dbReference type="NCBI Taxonomy" id="1120955"/>
    <lineage>
        <taxon>Bacteria</taxon>
        <taxon>Pseudomonadati</taxon>
        <taxon>Pseudomonadota</taxon>
        <taxon>Alphaproteobacteria</taxon>
        <taxon>Hyphomicrobiales</taxon>
        <taxon>Afifellaceae</taxon>
        <taxon>Afifella</taxon>
    </lineage>
</organism>
<dbReference type="InterPro" id="IPR034904">
    <property type="entry name" value="FSCA_dom_sf"/>
</dbReference>
<keyword evidence="8 9" id="KW-0411">Iron-sulfur</keyword>
<dbReference type="InterPro" id="IPR002744">
    <property type="entry name" value="MIP18-like"/>
</dbReference>
<keyword evidence="3 9" id="KW-0479">Metal-binding</keyword>
<dbReference type="Pfam" id="PF10609">
    <property type="entry name" value="ParA"/>
    <property type="match status" value="1"/>
</dbReference>
<dbReference type="Pfam" id="PF01883">
    <property type="entry name" value="FeS_assembly_P"/>
    <property type="match status" value="1"/>
</dbReference>
<feature type="binding site" evidence="9">
    <location>
        <begin position="149"/>
        <end position="156"/>
    </location>
    <ligand>
        <name>ATP</name>
        <dbReference type="ChEBI" id="CHEBI:30616"/>
    </ligand>
</feature>
<evidence type="ECO:0000256" key="2">
    <source>
        <dbReference type="ARBA" id="ARBA00022485"/>
    </source>
</evidence>
<dbReference type="GO" id="GO:0046872">
    <property type="term" value="F:metal ion binding"/>
    <property type="evidence" value="ECO:0007669"/>
    <property type="project" value="UniProtKB-KW"/>
</dbReference>
<evidence type="ECO:0000256" key="4">
    <source>
        <dbReference type="ARBA" id="ARBA00022741"/>
    </source>
</evidence>
<accession>A0A1G5MKI9</accession>
<feature type="domain" description="MIP18 family-like" evidence="11">
    <location>
        <begin position="10"/>
        <end position="79"/>
    </location>
</feature>